<dbReference type="Pfam" id="PF00561">
    <property type="entry name" value="Abhydrolase_1"/>
    <property type="match status" value="1"/>
</dbReference>
<dbReference type="InterPro" id="IPR029058">
    <property type="entry name" value="AB_hydrolase_fold"/>
</dbReference>
<keyword evidence="3" id="KW-1185">Reference proteome</keyword>
<gene>
    <name evidence="2" type="ORF">P7680_09805</name>
</gene>
<keyword evidence="2" id="KW-0378">Hydrolase</keyword>
<dbReference type="Proteomes" id="UP001529180">
    <property type="component" value="Unassembled WGS sequence"/>
</dbReference>
<dbReference type="PANTHER" id="PTHR43433">
    <property type="entry name" value="HYDROLASE, ALPHA/BETA FOLD FAMILY PROTEIN"/>
    <property type="match status" value="1"/>
</dbReference>
<evidence type="ECO:0000259" key="1">
    <source>
        <dbReference type="Pfam" id="PF00561"/>
    </source>
</evidence>
<dbReference type="PANTHER" id="PTHR43433:SF4">
    <property type="entry name" value="NON-HEME CHLOROPEROXIDASE-RELATED"/>
    <property type="match status" value="1"/>
</dbReference>
<dbReference type="InterPro" id="IPR000073">
    <property type="entry name" value="AB_hydrolase_1"/>
</dbReference>
<organism evidence="2 3">
    <name type="scientific">Thalassospira aquimaris</name>
    <dbReference type="NCBI Taxonomy" id="3037796"/>
    <lineage>
        <taxon>Bacteria</taxon>
        <taxon>Pseudomonadati</taxon>
        <taxon>Pseudomonadota</taxon>
        <taxon>Alphaproteobacteria</taxon>
        <taxon>Rhodospirillales</taxon>
        <taxon>Thalassospiraceae</taxon>
        <taxon>Thalassospira</taxon>
    </lineage>
</organism>
<dbReference type="SUPFAM" id="SSF53474">
    <property type="entry name" value="alpha/beta-Hydrolases"/>
    <property type="match status" value="1"/>
</dbReference>
<sequence>MTLVDNQKSGRVAKRDVPVVFLSGMLADQRMWDRAIDAYNRLHCEGRPDITPVHQNLFDQDRVADMARTILDIAPDHFALVGMSMGGYIAFEILRQAPERLSHLMLVNTRATADSEAVKRRRILLARIAGRSQPFIGINDTLLDDMIHPDHRGDDELIRLLADMAEDAGAGVFLRQSMAAAHRPDNIDVLGDISIPTCVISGEADRVISPASHADMASRIRNAEYLDVAGAGHYVPLEQPAIFAEALARLLER</sequence>
<dbReference type="RefSeq" id="WP_114102460.1">
    <property type="nucleotide sequence ID" value="NZ_JARSBO010000004.1"/>
</dbReference>
<dbReference type="Gene3D" id="3.40.50.1820">
    <property type="entry name" value="alpha/beta hydrolase"/>
    <property type="match status" value="1"/>
</dbReference>
<dbReference type="InterPro" id="IPR050471">
    <property type="entry name" value="AB_hydrolase"/>
</dbReference>
<comment type="caution">
    <text evidence="2">The sequence shown here is derived from an EMBL/GenBank/DDBJ whole genome shotgun (WGS) entry which is preliminary data.</text>
</comment>
<name>A0ABT6GBB5_9PROT</name>
<evidence type="ECO:0000313" key="2">
    <source>
        <dbReference type="EMBL" id="MDG4719295.1"/>
    </source>
</evidence>
<reference evidence="2 3" key="1">
    <citation type="submission" date="2023-03" db="EMBL/GenBank/DDBJ databases">
        <title>Strain FZY0004 represents a novel species in the genus Thalassospira isolated from seawater.</title>
        <authorList>
            <person name="Fu Z.-Y."/>
        </authorList>
    </citation>
    <scope>NUCLEOTIDE SEQUENCE [LARGE SCALE GENOMIC DNA]</scope>
    <source>
        <strain evidence="2 3">FZY0004</strain>
    </source>
</reference>
<feature type="domain" description="AB hydrolase-1" evidence="1">
    <location>
        <begin position="52"/>
        <end position="239"/>
    </location>
</feature>
<dbReference type="PRINTS" id="PR00111">
    <property type="entry name" value="ABHYDROLASE"/>
</dbReference>
<accession>A0ABT6GBB5</accession>
<dbReference type="GO" id="GO:0016787">
    <property type="term" value="F:hydrolase activity"/>
    <property type="evidence" value="ECO:0007669"/>
    <property type="project" value="UniProtKB-KW"/>
</dbReference>
<proteinExistence type="predicted"/>
<protein>
    <submittedName>
        <fullName evidence="2">Alpha/beta hydrolase</fullName>
    </submittedName>
</protein>
<dbReference type="EMBL" id="JARSBO010000004">
    <property type="protein sequence ID" value="MDG4719295.1"/>
    <property type="molecule type" value="Genomic_DNA"/>
</dbReference>
<evidence type="ECO:0000313" key="3">
    <source>
        <dbReference type="Proteomes" id="UP001529180"/>
    </source>
</evidence>